<evidence type="ECO:0008006" key="3">
    <source>
        <dbReference type="Google" id="ProtNLM"/>
    </source>
</evidence>
<reference evidence="1" key="3">
    <citation type="submission" date="2025-09" db="UniProtKB">
        <authorList>
            <consortium name="Ensembl"/>
        </authorList>
    </citation>
    <scope>IDENTIFICATION</scope>
</reference>
<dbReference type="Proteomes" id="UP000265100">
    <property type="component" value="Chromosome 17"/>
</dbReference>
<reference evidence="1" key="1">
    <citation type="submission" date="2018-05" db="EMBL/GenBank/DDBJ databases">
        <authorList>
            <person name="Datahose"/>
        </authorList>
    </citation>
    <scope>NUCLEOTIDE SEQUENCE</scope>
</reference>
<evidence type="ECO:0000313" key="1">
    <source>
        <dbReference type="Ensembl" id="ENSACLP00000043334.1"/>
    </source>
</evidence>
<keyword evidence="2" id="KW-1185">Reference proteome</keyword>
<organism evidence="1 2">
    <name type="scientific">Astatotilapia calliptera</name>
    <name type="common">Eastern happy</name>
    <name type="synonym">Chromis callipterus</name>
    <dbReference type="NCBI Taxonomy" id="8154"/>
    <lineage>
        <taxon>Eukaryota</taxon>
        <taxon>Metazoa</taxon>
        <taxon>Chordata</taxon>
        <taxon>Craniata</taxon>
        <taxon>Vertebrata</taxon>
        <taxon>Euteleostomi</taxon>
        <taxon>Actinopterygii</taxon>
        <taxon>Neopterygii</taxon>
        <taxon>Teleostei</taxon>
        <taxon>Neoteleostei</taxon>
        <taxon>Acanthomorphata</taxon>
        <taxon>Ovalentaria</taxon>
        <taxon>Cichlomorphae</taxon>
        <taxon>Cichliformes</taxon>
        <taxon>Cichlidae</taxon>
        <taxon>African cichlids</taxon>
        <taxon>Pseudocrenilabrinae</taxon>
        <taxon>Haplochromini</taxon>
        <taxon>Astatotilapia</taxon>
    </lineage>
</organism>
<sequence>MPVSLASLLLPFHRQPRWNWNFVALFQNFQTVLLTAKPSKANPECSTLTECGCEKRTKKSCLKLYDWTVAKNLGPLEVTIMVTMNRSMCPSFDKALCSIVKGHLMHSCQCYYSSYITCRENFGYVNNCTNSIEDACN</sequence>
<dbReference type="Ensembl" id="ENSACLT00000093785.1">
    <property type="protein sequence ID" value="ENSACLP00000043334.1"/>
    <property type="gene ID" value="ENSACLG00000028446.1"/>
</dbReference>
<name>A0AAX7SFT0_ASTCA</name>
<evidence type="ECO:0000313" key="2">
    <source>
        <dbReference type="Proteomes" id="UP000265100"/>
    </source>
</evidence>
<proteinExistence type="predicted"/>
<accession>A0AAX7SFT0</accession>
<protein>
    <recommendedName>
        <fullName evidence="3">GDNF/GAS1 domain-containing protein</fullName>
    </recommendedName>
</protein>
<dbReference type="AlphaFoldDB" id="A0AAX7SFT0"/>
<reference evidence="1" key="2">
    <citation type="submission" date="2025-08" db="UniProtKB">
        <authorList>
            <consortium name="Ensembl"/>
        </authorList>
    </citation>
    <scope>IDENTIFICATION</scope>
</reference>